<proteinExistence type="predicted"/>
<dbReference type="EMBL" id="JANHOG010000910">
    <property type="protein sequence ID" value="KAJ3550243.1"/>
    <property type="molecule type" value="Genomic_DNA"/>
</dbReference>
<reference evidence="1" key="1">
    <citation type="submission" date="2022-07" db="EMBL/GenBank/DDBJ databases">
        <title>Genome Sequence of Phlebia brevispora.</title>
        <authorList>
            <person name="Buettner E."/>
        </authorList>
    </citation>
    <scope>NUCLEOTIDE SEQUENCE</scope>
    <source>
        <strain evidence="1">MPL23</strain>
    </source>
</reference>
<name>A0ACC1T0Z5_9APHY</name>
<protein>
    <submittedName>
        <fullName evidence="1">Uncharacterized protein</fullName>
    </submittedName>
</protein>
<evidence type="ECO:0000313" key="1">
    <source>
        <dbReference type="EMBL" id="KAJ3550243.1"/>
    </source>
</evidence>
<gene>
    <name evidence="1" type="ORF">NM688_g5099</name>
</gene>
<accession>A0ACC1T0Z5</accession>
<keyword evidence="2" id="KW-1185">Reference proteome</keyword>
<organism evidence="1 2">
    <name type="scientific">Phlebia brevispora</name>
    <dbReference type="NCBI Taxonomy" id="194682"/>
    <lineage>
        <taxon>Eukaryota</taxon>
        <taxon>Fungi</taxon>
        <taxon>Dikarya</taxon>
        <taxon>Basidiomycota</taxon>
        <taxon>Agaricomycotina</taxon>
        <taxon>Agaricomycetes</taxon>
        <taxon>Polyporales</taxon>
        <taxon>Meruliaceae</taxon>
        <taxon>Phlebia</taxon>
    </lineage>
</organism>
<sequence>MKQLTRVFLSAGFAADPDNGGIQFLYTDDGNLIRKRLVDETWADEETIADDVRKGSPAPYLRGETVNLIFYITSSSELYTLQFDPDEEVWVDHEDAPSEEVHSEGNVTACLHAEGDKEVFYIFFQDPSQNIVCLDNTWTRSVLPAKALAGTALSATVMEDVVHVFYVSESDRSLHYIRKTDDGWVDDVAAKRVPDEPLRCFTVGQNEEKAFEIYAMTTQKAIVRITGGGEGDVQKLGKVDEEGKYVASTDAEFFHFIFLPLFKLFSFKYSRSTSRRYNITYG</sequence>
<comment type="caution">
    <text evidence="1">The sequence shown here is derived from an EMBL/GenBank/DDBJ whole genome shotgun (WGS) entry which is preliminary data.</text>
</comment>
<dbReference type="Proteomes" id="UP001148662">
    <property type="component" value="Unassembled WGS sequence"/>
</dbReference>
<evidence type="ECO:0000313" key="2">
    <source>
        <dbReference type="Proteomes" id="UP001148662"/>
    </source>
</evidence>